<dbReference type="AlphaFoldDB" id="A0A1G7TET8"/>
<dbReference type="Proteomes" id="UP000199705">
    <property type="component" value="Unassembled WGS sequence"/>
</dbReference>
<dbReference type="PANTHER" id="PTHR30572:SF18">
    <property type="entry name" value="ABC-TYPE MACROLIDE FAMILY EXPORT SYSTEM PERMEASE COMPONENT 2"/>
    <property type="match status" value="1"/>
</dbReference>
<keyword evidence="10" id="KW-1185">Reference proteome</keyword>
<evidence type="ECO:0000256" key="2">
    <source>
        <dbReference type="ARBA" id="ARBA00022475"/>
    </source>
</evidence>
<proteinExistence type="predicted"/>
<dbReference type="InterPro" id="IPR003838">
    <property type="entry name" value="ABC3_permease_C"/>
</dbReference>
<evidence type="ECO:0000256" key="4">
    <source>
        <dbReference type="ARBA" id="ARBA00022989"/>
    </source>
</evidence>
<feature type="domain" description="MacB-like periplasmic core" evidence="8">
    <location>
        <begin position="20"/>
        <end position="237"/>
    </location>
</feature>
<evidence type="ECO:0000313" key="9">
    <source>
        <dbReference type="EMBL" id="SDG33632.1"/>
    </source>
</evidence>
<evidence type="ECO:0000256" key="3">
    <source>
        <dbReference type="ARBA" id="ARBA00022692"/>
    </source>
</evidence>
<evidence type="ECO:0000313" key="10">
    <source>
        <dbReference type="Proteomes" id="UP000199705"/>
    </source>
</evidence>
<gene>
    <name evidence="9" type="ORF">SAMN05192573_103131</name>
</gene>
<dbReference type="GO" id="GO:0005886">
    <property type="term" value="C:plasma membrane"/>
    <property type="evidence" value="ECO:0007669"/>
    <property type="project" value="UniProtKB-SubCell"/>
</dbReference>
<keyword evidence="3 6" id="KW-0812">Transmembrane</keyword>
<feature type="domain" description="ABC3 transporter permease C-terminal" evidence="7">
    <location>
        <begin position="287"/>
        <end position="404"/>
    </location>
</feature>
<feature type="transmembrane region" description="Helical" evidence="6">
    <location>
        <begin position="728"/>
        <end position="746"/>
    </location>
</feature>
<dbReference type="Pfam" id="PF12704">
    <property type="entry name" value="MacB_PCD"/>
    <property type="match status" value="2"/>
</dbReference>
<dbReference type="RefSeq" id="WP_091163861.1">
    <property type="nucleotide sequence ID" value="NZ_FNCG01000003.1"/>
</dbReference>
<dbReference type="Pfam" id="PF02687">
    <property type="entry name" value="FtsX"/>
    <property type="match status" value="2"/>
</dbReference>
<name>A0A1G7TET8_9SPHI</name>
<evidence type="ECO:0000256" key="5">
    <source>
        <dbReference type="ARBA" id="ARBA00023136"/>
    </source>
</evidence>
<feature type="transmembrane region" description="Helical" evidence="6">
    <location>
        <begin position="420"/>
        <end position="443"/>
    </location>
</feature>
<accession>A0A1G7TET8</accession>
<evidence type="ECO:0000259" key="7">
    <source>
        <dbReference type="Pfam" id="PF02687"/>
    </source>
</evidence>
<dbReference type="EMBL" id="FNCG01000003">
    <property type="protein sequence ID" value="SDG33632.1"/>
    <property type="molecule type" value="Genomic_DNA"/>
</dbReference>
<dbReference type="STRING" id="551996.SAMN05192573_103131"/>
<dbReference type="InterPro" id="IPR025857">
    <property type="entry name" value="MacB_PCD"/>
</dbReference>
<feature type="transmembrane region" description="Helical" evidence="6">
    <location>
        <begin position="21"/>
        <end position="42"/>
    </location>
</feature>
<dbReference type="PANTHER" id="PTHR30572">
    <property type="entry name" value="MEMBRANE COMPONENT OF TRANSPORTER-RELATED"/>
    <property type="match status" value="1"/>
</dbReference>
<keyword evidence="4 6" id="KW-1133">Transmembrane helix</keyword>
<feature type="domain" description="MacB-like periplasmic core" evidence="8">
    <location>
        <begin position="431"/>
        <end position="604"/>
    </location>
</feature>
<feature type="transmembrane region" description="Helical" evidence="6">
    <location>
        <begin position="328"/>
        <end position="355"/>
    </location>
</feature>
<protein>
    <submittedName>
        <fullName evidence="9">Putative ABC transport system permease protein</fullName>
    </submittedName>
</protein>
<organism evidence="9 10">
    <name type="scientific">Mucilaginibacter gossypii</name>
    <dbReference type="NCBI Taxonomy" id="551996"/>
    <lineage>
        <taxon>Bacteria</taxon>
        <taxon>Pseudomonadati</taxon>
        <taxon>Bacteroidota</taxon>
        <taxon>Sphingobacteriia</taxon>
        <taxon>Sphingobacteriales</taxon>
        <taxon>Sphingobacteriaceae</taxon>
        <taxon>Mucilaginibacter</taxon>
    </lineage>
</organism>
<feature type="transmembrane region" description="Helical" evidence="6">
    <location>
        <begin position="281"/>
        <end position="301"/>
    </location>
</feature>
<comment type="subcellular location">
    <subcellularLocation>
        <location evidence="1">Cell membrane</location>
        <topology evidence="1">Multi-pass membrane protein</topology>
    </subcellularLocation>
</comment>
<reference evidence="10" key="1">
    <citation type="submission" date="2016-10" db="EMBL/GenBank/DDBJ databases">
        <authorList>
            <person name="Varghese N."/>
            <person name="Submissions S."/>
        </authorList>
    </citation>
    <scope>NUCLEOTIDE SEQUENCE [LARGE SCALE GENOMIC DNA]</scope>
    <source>
        <strain evidence="10">Gh-67</strain>
    </source>
</reference>
<evidence type="ECO:0000256" key="1">
    <source>
        <dbReference type="ARBA" id="ARBA00004651"/>
    </source>
</evidence>
<feature type="domain" description="ABC3 transporter permease C-terminal" evidence="7">
    <location>
        <begin position="679"/>
        <end position="791"/>
    </location>
</feature>
<keyword evidence="2" id="KW-1003">Cell membrane</keyword>
<feature type="transmembrane region" description="Helical" evidence="6">
    <location>
        <begin position="676"/>
        <end position="698"/>
    </location>
</feature>
<dbReference type="PROSITE" id="PS51257">
    <property type="entry name" value="PROKAR_LIPOPROTEIN"/>
    <property type="match status" value="1"/>
</dbReference>
<feature type="transmembrane region" description="Helical" evidence="6">
    <location>
        <begin position="758"/>
        <end position="780"/>
    </location>
</feature>
<dbReference type="InterPro" id="IPR050250">
    <property type="entry name" value="Macrolide_Exporter_MacB"/>
</dbReference>
<evidence type="ECO:0000256" key="6">
    <source>
        <dbReference type="SAM" id="Phobius"/>
    </source>
</evidence>
<sequence>MIKNYIKTAWRNLVINKVTSLISVAGLAVGIGCFILLATYLLNELRYDRFHVNANRIMRVAYNYKSSDDAEAKSVAVTPTAPVPVFKQQLQEIEDGVRISWYNNPVQYQDKLFNEKRFFLADEPFFRIFSFKFLRGNAATALKDPSALVITASTAKKYFGTEDAIGKVLKVNNKLNMMVTGVVEDVPEYSQIKFDIIGSSAGSEHAKTRKWDSANDYSYLLLRPGVNINSVEQKMNNYVAEMFKDDFRQGHKMWFKLEPLTDVHLKSQATYPLTPSGNIRYIYVLGAVAIILLLLACVNFLNLVTAKAIERGHEIGVRKVMGAARSQLFTQFIIESAMITLVSLLAGLFLADVSFKWFSDFSGQQLGFQTWNTSWLIMAMVALFVTVTFLAGTYPSLYLSAFNPIVTLKGKLTNTSGGRALRKSLVIFQFVVSVFFMICTVIAGSQLRYIQHLNIGINRSQVMVIDVGGKSLKDIKSFNNEVTQLPGVLYATASYDSPVDVHGGYSINHADGKNSDYNLSVTALPVEKNFLNTLGLKLVQGINFTDADEKHSTDADENKRYYGFIINEKAAKALGWTAEEAIGKHIGLNGRTGEVRGVVQNFNFASLHQEITPIVMFTEDYFGKVLIKTSGNNIAKTISAVKEKWSAFNPATPFEYHFLDQEFDDMYKAEQRTGSILTAFTLVTIFISCLGLFGLAVFSTRQRVKEVGVRKVLGASVFSIVKLVSGDFLKLVIISVIIASPIAWYAMHRWLLDFAYKISIQIWVFIAAGAVAILIAFITVSVQSLKAALTNPVKSLRSGD</sequence>
<dbReference type="GO" id="GO:0022857">
    <property type="term" value="F:transmembrane transporter activity"/>
    <property type="evidence" value="ECO:0007669"/>
    <property type="project" value="TreeGrafter"/>
</dbReference>
<keyword evidence="5 6" id="KW-0472">Membrane</keyword>
<feature type="transmembrane region" description="Helical" evidence="6">
    <location>
        <begin position="375"/>
        <end position="399"/>
    </location>
</feature>
<evidence type="ECO:0000259" key="8">
    <source>
        <dbReference type="Pfam" id="PF12704"/>
    </source>
</evidence>